<dbReference type="EMBL" id="JANPWB010000009">
    <property type="protein sequence ID" value="KAJ1150157.1"/>
    <property type="molecule type" value="Genomic_DNA"/>
</dbReference>
<feature type="compositionally biased region" description="Polar residues" evidence="1">
    <location>
        <begin position="75"/>
        <end position="90"/>
    </location>
</feature>
<sequence length="90" mass="9281">MSQGNGGSYRLVADPELHQTAQTPRIPGPTTAPITAGLLGSTADMHSVVGPEVLRPPALSNGAATPFSGHRNHTSHPTGIQQQDPSILPL</sequence>
<keyword evidence="3" id="KW-1185">Reference proteome</keyword>
<gene>
    <name evidence="2" type="ORF">NDU88_002954</name>
</gene>
<proteinExistence type="predicted"/>
<evidence type="ECO:0000313" key="3">
    <source>
        <dbReference type="Proteomes" id="UP001066276"/>
    </source>
</evidence>
<protein>
    <submittedName>
        <fullName evidence="2">Uncharacterized protein</fullName>
    </submittedName>
</protein>
<dbReference type="Proteomes" id="UP001066276">
    <property type="component" value="Chromosome 5"/>
</dbReference>
<comment type="caution">
    <text evidence="2">The sequence shown here is derived from an EMBL/GenBank/DDBJ whole genome shotgun (WGS) entry which is preliminary data.</text>
</comment>
<organism evidence="2 3">
    <name type="scientific">Pleurodeles waltl</name>
    <name type="common">Iberian ribbed newt</name>
    <dbReference type="NCBI Taxonomy" id="8319"/>
    <lineage>
        <taxon>Eukaryota</taxon>
        <taxon>Metazoa</taxon>
        <taxon>Chordata</taxon>
        <taxon>Craniata</taxon>
        <taxon>Vertebrata</taxon>
        <taxon>Euteleostomi</taxon>
        <taxon>Amphibia</taxon>
        <taxon>Batrachia</taxon>
        <taxon>Caudata</taxon>
        <taxon>Salamandroidea</taxon>
        <taxon>Salamandridae</taxon>
        <taxon>Pleurodelinae</taxon>
        <taxon>Pleurodeles</taxon>
    </lineage>
</organism>
<feature type="region of interest" description="Disordered" evidence="1">
    <location>
        <begin position="53"/>
        <end position="90"/>
    </location>
</feature>
<evidence type="ECO:0000313" key="2">
    <source>
        <dbReference type="EMBL" id="KAJ1150157.1"/>
    </source>
</evidence>
<name>A0AAV7REB2_PLEWA</name>
<reference evidence="2" key="1">
    <citation type="journal article" date="2022" name="bioRxiv">
        <title>Sequencing and chromosome-scale assembly of the giantPleurodeles waltlgenome.</title>
        <authorList>
            <person name="Brown T."/>
            <person name="Elewa A."/>
            <person name="Iarovenko S."/>
            <person name="Subramanian E."/>
            <person name="Araus A.J."/>
            <person name="Petzold A."/>
            <person name="Susuki M."/>
            <person name="Suzuki K.-i.T."/>
            <person name="Hayashi T."/>
            <person name="Toyoda A."/>
            <person name="Oliveira C."/>
            <person name="Osipova E."/>
            <person name="Leigh N.D."/>
            <person name="Simon A."/>
            <person name="Yun M.H."/>
        </authorList>
    </citation>
    <scope>NUCLEOTIDE SEQUENCE</scope>
    <source>
        <strain evidence="2">20211129_DDA</strain>
        <tissue evidence="2">Liver</tissue>
    </source>
</reference>
<feature type="region of interest" description="Disordered" evidence="1">
    <location>
        <begin position="1"/>
        <end position="31"/>
    </location>
</feature>
<accession>A0AAV7REB2</accession>
<dbReference type="AlphaFoldDB" id="A0AAV7REB2"/>
<evidence type="ECO:0000256" key="1">
    <source>
        <dbReference type="SAM" id="MobiDB-lite"/>
    </source>
</evidence>